<dbReference type="PANTHER" id="PTHR33308:SF9">
    <property type="entry name" value="PEPTIDOGLYCAN HYDROLASE FLGJ"/>
    <property type="match status" value="1"/>
</dbReference>
<dbReference type="SMART" id="SM00047">
    <property type="entry name" value="LYZ2"/>
    <property type="match status" value="1"/>
</dbReference>
<evidence type="ECO:0000256" key="2">
    <source>
        <dbReference type="ARBA" id="ARBA00022801"/>
    </source>
</evidence>
<evidence type="ECO:0000256" key="1">
    <source>
        <dbReference type="ARBA" id="ARBA00010266"/>
    </source>
</evidence>
<keyword evidence="5" id="KW-1185">Reference proteome</keyword>
<proteinExistence type="inferred from homology"/>
<dbReference type="GO" id="GO:0016787">
    <property type="term" value="F:hydrolase activity"/>
    <property type="evidence" value="ECO:0007669"/>
    <property type="project" value="UniProtKB-KW"/>
</dbReference>
<dbReference type="EMBL" id="JAUSTM010000002">
    <property type="protein sequence ID" value="MDQ0221764.1"/>
    <property type="molecule type" value="Genomic_DNA"/>
</dbReference>
<accession>A0ABT9YPW2</accession>
<dbReference type="Gene3D" id="4.10.80.30">
    <property type="entry name" value="DNA polymerase, domain 6"/>
    <property type="match status" value="1"/>
</dbReference>
<dbReference type="Gene3D" id="1.10.530.10">
    <property type="match status" value="1"/>
</dbReference>
<feature type="domain" description="Mannosyl-glycoprotein endo-beta-N-acetylglucosamidase-like" evidence="3">
    <location>
        <begin position="38"/>
        <end position="192"/>
    </location>
</feature>
<comment type="caution">
    <text evidence="4">The sequence shown here is derived from an EMBL/GenBank/DDBJ whole genome shotgun (WGS) entry which is preliminary data.</text>
</comment>
<organism evidence="4 5">
    <name type="scientific">Streptococcus moroccensis</name>
    <dbReference type="NCBI Taxonomy" id="1451356"/>
    <lineage>
        <taxon>Bacteria</taxon>
        <taxon>Bacillati</taxon>
        <taxon>Bacillota</taxon>
        <taxon>Bacilli</taxon>
        <taxon>Lactobacillales</taxon>
        <taxon>Streptococcaceae</taxon>
        <taxon>Streptococcus</taxon>
    </lineage>
</organism>
<dbReference type="RefSeq" id="WP_307120992.1">
    <property type="nucleotide sequence ID" value="NZ_JAUSTM010000002.1"/>
</dbReference>
<keyword evidence="2 4" id="KW-0378">Hydrolase</keyword>
<dbReference type="Pfam" id="PF01832">
    <property type="entry name" value="Glucosaminidase"/>
    <property type="match status" value="1"/>
</dbReference>
<name>A0ABT9YPW2_9STRE</name>
<dbReference type="PANTHER" id="PTHR33308">
    <property type="entry name" value="PEPTIDOGLYCAN HYDROLASE FLGJ"/>
    <property type="match status" value="1"/>
</dbReference>
<evidence type="ECO:0000313" key="4">
    <source>
        <dbReference type="EMBL" id="MDQ0221764.1"/>
    </source>
</evidence>
<protein>
    <submittedName>
        <fullName evidence="4">Flagellum-specific peptidoglycan hydrolase FlgJ</fullName>
    </submittedName>
</protein>
<evidence type="ECO:0000259" key="3">
    <source>
        <dbReference type="SMART" id="SM00047"/>
    </source>
</evidence>
<comment type="similarity">
    <text evidence="1">Belongs to the glycosyl hydrolase 73 family.</text>
</comment>
<gene>
    <name evidence="4" type="ORF">J2S23_000296</name>
</gene>
<reference evidence="4 5" key="1">
    <citation type="submission" date="2023-07" db="EMBL/GenBank/DDBJ databases">
        <title>Genomic Encyclopedia of Type Strains, Phase IV (KMG-IV): sequencing the most valuable type-strain genomes for metagenomic binning, comparative biology and taxonomic classification.</title>
        <authorList>
            <person name="Goeker M."/>
        </authorList>
    </citation>
    <scope>NUCLEOTIDE SEQUENCE [LARGE SCALE GENOMIC DNA]</scope>
    <source>
        <strain evidence="4 5">DSM 105143</strain>
    </source>
</reference>
<dbReference type="InterPro" id="IPR051056">
    <property type="entry name" value="Glycosyl_Hydrolase_73"/>
</dbReference>
<dbReference type="Proteomes" id="UP001223079">
    <property type="component" value="Unassembled WGS sequence"/>
</dbReference>
<evidence type="ECO:0000313" key="5">
    <source>
        <dbReference type="Proteomes" id="UP001223079"/>
    </source>
</evidence>
<sequence length="236" mass="25989">MTKGTQKWMMAGLALSGMIAGLFGNPFSESENNTVEAEGLTGDATVNFINLVGERARQIAQERDLYASVMIAQAILESHSGQSGLALGPSYNLYGIKGSYYGNSVTMKTWEDDGFGNPYYIDAPFRAYNSWAESMYDYANLLSTDFYAGARKSYAPNYWDATAALTGTYATDTTYNLKLNSIIEAYGLTVYDQPAYGYLPGADESVWNHYRGQYTSAQILAEDQAWATYTNSGYGY</sequence>
<dbReference type="InterPro" id="IPR002901">
    <property type="entry name" value="MGlyc_endo_b_GlcNAc-like_dom"/>
</dbReference>